<dbReference type="GO" id="GO:0055052">
    <property type="term" value="C:ATP-binding cassette (ABC) transporter complex, substrate-binding subunit-containing"/>
    <property type="evidence" value="ECO:0007669"/>
    <property type="project" value="TreeGrafter"/>
</dbReference>
<comment type="similarity">
    <text evidence="1">Belongs to the bacterial solute-binding protein 1 family.</text>
</comment>
<keyword evidence="3" id="KW-0732">Signal</keyword>
<name>A0A5C7J408_9BACT</name>
<evidence type="ECO:0000313" key="4">
    <source>
        <dbReference type="EMBL" id="TXG76119.1"/>
    </source>
</evidence>
<dbReference type="Pfam" id="PF13416">
    <property type="entry name" value="SBP_bac_8"/>
    <property type="match status" value="1"/>
</dbReference>
<dbReference type="InterPro" id="IPR006059">
    <property type="entry name" value="SBP"/>
</dbReference>
<comment type="caution">
    <text evidence="4">The sequence shown here is derived from an EMBL/GenBank/DDBJ whole genome shotgun (WGS) entry which is preliminary data.</text>
</comment>
<proteinExistence type="inferred from homology"/>
<accession>A0A5C7J408</accession>
<dbReference type="Gene3D" id="3.40.190.10">
    <property type="entry name" value="Periplasmic binding protein-like II"/>
    <property type="match status" value="1"/>
</dbReference>
<evidence type="ECO:0000256" key="3">
    <source>
        <dbReference type="ARBA" id="ARBA00022729"/>
    </source>
</evidence>
<dbReference type="AlphaFoldDB" id="A0A5C7J408"/>
<dbReference type="Proteomes" id="UP000321026">
    <property type="component" value="Unassembled WGS sequence"/>
</dbReference>
<evidence type="ECO:0000256" key="2">
    <source>
        <dbReference type="ARBA" id="ARBA00022448"/>
    </source>
</evidence>
<dbReference type="PANTHER" id="PTHR30061:SF50">
    <property type="entry name" value="MALTOSE_MALTODEXTRIN-BINDING PERIPLASMIC PROTEIN"/>
    <property type="match status" value="1"/>
</dbReference>
<sequence>VIQDYQKQNPKVQITYVKQTPEDYRLKLVARINEGNGPDIFRYHNTWLPSIADISSPLPSKVMTNQEFESTFYKVAHTDLKIGNSYYGLPLEIDGLVLIYNDELFRKAGITSPPKTWEDLLAAANTLRVQDADGNILTSGIALGTANNIEHFSDILGWMLLQNGASLSKLDSSEAIEVLANYRQFAEPPLNFWNEKMPNNISAFIEGKVAMIIAPSWRILEIKAANADLEIKTTSLPLLSGNQPLSLASYWVEGVSKASKNQQEAWKFLHFLVQKETMTKLYQAQSQTRLFGEPYSRVDLRDSLTQNEYVGSVVDQALYMQSLPLVARTFDKGTNDEVIAYLEDAINATMKGVSYNQAFSNAAKGIEQVFAKYNIK</sequence>
<dbReference type="GO" id="GO:0042956">
    <property type="term" value="P:maltodextrin transmembrane transport"/>
    <property type="evidence" value="ECO:0007669"/>
    <property type="project" value="TreeGrafter"/>
</dbReference>
<keyword evidence="2" id="KW-0813">Transport</keyword>
<dbReference type="EMBL" id="SSDS01000084">
    <property type="protein sequence ID" value="TXG76119.1"/>
    <property type="molecule type" value="Genomic_DNA"/>
</dbReference>
<gene>
    <name evidence="4" type="ORF">E6Q11_05390</name>
</gene>
<dbReference type="SUPFAM" id="SSF53850">
    <property type="entry name" value="Periplasmic binding protein-like II"/>
    <property type="match status" value="1"/>
</dbReference>
<protein>
    <submittedName>
        <fullName evidence="4">Extracellular solute-binding protein</fullName>
    </submittedName>
</protein>
<dbReference type="GO" id="GO:0015768">
    <property type="term" value="P:maltose transport"/>
    <property type="evidence" value="ECO:0007669"/>
    <property type="project" value="TreeGrafter"/>
</dbReference>
<dbReference type="PANTHER" id="PTHR30061">
    <property type="entry name" value="MALTOSE-BINDING PERIPLASMIC PROTEIN"/>
    <property type="match status" value="1"/>
</dbReference>
<evidence type="ECO:0000313" key="5">
    <source>
        <dbReference type="Proteomes" id="UP000321026"/>
    </source>
</evidence>
<organism evidence="4 5">
    <name type="scientific">Candidatus Dojkabacteria bacterium</name>
    <dbReference type="NCBI Taxonomy" id="2099670"/>
    <lineage>
        <taxon>Bacteria</taxon>
        <taxon>Candidatus Dojkabacteria</taxon>
    </lineage>
</organism>
<dbReference type="GO" id="GO:1901982">
    <property type="term" value="F:maltose binding"/>
    <property type="evidence" value="ECO:0007669"/>
    <property type="project" value="TreeGrafter"/>
</dbReference>
<reference evidence="4 5" key="1">
    <citation type="submission" date="2018-09" db="EMBL/GenBank/DDBJ databases">
        <title>Metagenome Assembled Genomes from an Advanced Water Purification Facility.</title>
        <authorList>
            <person name="Stamps B.W."/>
            <person name="Spear J.R."/>
        </authorList>
    </citation>
    <scope>NUCLEOTIDE SEQUENCE [LARGE SCALE GENOMIC DNA]</scope>
    <source>
        <strain evidence="4">Bin_63_2</strain>
    </source>
</reference>
<evidence type="ECO:0000256" key="1">
    <source>
        <dbReference type="ARBA" id="ARBA00008520"/>
    </source>
</evidence>
<feature type="non-terminal residue" evidence="4">
    <location>
        <position position="1"/>
    </location>
</feature>